<protein>
    <submittedName>
        <fullName evidence="1">Uncharacterized protein</fullName>
    </submittedName>
</protein>
<gene>
    <name evidence="1" type="ORF">BBRV_LOCUS43579</name>
</gene>
<proteinExistence type="predicted"/>
<name>A0A6V7JAU1_9HYME</name>
<evidence type="ECO:0000313" key="1">
    <source>
        <dbReference type="EMBL" id="CAD1547338.1"/>
    </source>
</evidence>
<organism evidence="1">
    <name type="scientific">Bracon brevicornis</name>
    <dbReference type="NCBI Taxonomy" id="1563983"/>
    <lineage>
        <taxon>Eukaryota</taxon>
        <taxon>Metazoa</taxon>
        <taxon>Ecdysozoa</taxon>
        <taxon>Arthropoda</taxon>
        <taxon>Hexapoda</taxon>
        <taxon>Insecta</taxon>
        <taxon>Pterygota</taxon>
        <taxon>Neoptera</taxon>
        <taxon>Endopterygota</taxon>
        <taxon>Hymenoptera</taxon>
        <taxon>Apocrita</taxon>
        <taxon>Ichneumonoidea</taxon>
        <taxon>Braconidae</taxon>
        <taxon>Braconinae</taxon>
        <taxon>Bracon</taxon>
    </lineage>
</organism>
<dbReference type="AlphaFoldDB" id="A0A6V7JAU1"/>
<sequence length="76" mass="8574">MVRIFPRLPIDSCSQSILSTLGPVANLGFKKPLVWMNTKKLKKNEHFLLQAKEKRLGVDSQSIRGGGLTEWPIPEE</sequence>
<accession>A0A6V7JAU1</accession>
<dbReference type="EMBL" id="CADCXW020000015">
    <property type="protein sequence ID" value="CAD1547338.1"/>
    <property type="molecule type" value="Genomic_DNA"/>
</dbReference>
<reference evidence="1" key="1">
    <citation type="submission" date="2020-07" db="EMBL/GenBank/DDBJ databases">
        <authorList>
            <person name="Ferguson B K."/>
        </authorList>
    </citation>
    <scope>NUCLEOTIDE SEQUENCE</scope>
    <source>
        <strain evidence="1">L06</strain>
    </source>
</reference>